<sequence length="945" mass="109678">MELFVEFCIKFIIYKEVSIVEFRGTRWYKCDLHLHTPASKCFKDRDVTPQQWVQRAIDQGLDCVAVTDHNTGGWIDLIKEEAQDKRLVVIPGVEITCSDAKVHLLVLFDVDKGKIEIEDFLISIGINRNDFSKETAYSNLSIQQVTEEALKKHAVVIPAHIDEFNSISNVAYAIREKFLEADGINAVQVVHKEFVSPSGLTNSEVLALLIQYYGKTISEDSRKDWKSTVALAVEKNKAILTFSDNPHSEGMSEHGLWGIGNRYTWIKMNENVSLESLRQALLVPKFRIRNDFDSKNSPYKIPDQWIESIKIWNTEITNSIRPLLVEFSPQLTTIIGGRGTGKSSLFRFLRGAFNRTADIRELEDILREHSDFFKLKDARDKRGILKNDSLIEVIFIRNNSRYKVSAKEFNRGQFKTTIEEWSSETGNFEKIDQNGFIDFFKFDIFSQKQIYEIAQTPNALRNRIDSSIEDYGTLSESLSATKHKYFEQSAKIRTILQKTASRKKLETELTDNEKQISSYKESGIEHLYSEINIHNNDQRIIDKVNKEMEHQKTLLLEFYSNMMKFDYHTLIIDFSEQSKEELTYFTEDLFGKIRAVQFELEKIGKNLENIVDEFNKNIKSSEFQKQYIEAKFLFDQRKQELQYKGVNDLLNIEKLHSDGVAKKEELSKLLELEAEFEKEVAKKEQLKYDYLLIRKQITGMRQNFVREYLNTESVKLEIKPFRDKESLKAQFRSIIQRESGFEEDVDKLVDYCFNGNIENKLVDLRTHFQELRNGTAKGQIFGGRFQTLINNLSESQIDEIDLLYPEDDMQVFYKPNKQSPFKPLSNASAGQKTSAILTFILSYGNNPILLDQPEDDLDNHLIYELIVKRLRKSKEHRQIIIITHNANIPVNGDAEFVVALDPELRTVDLLHCGAIEELEINKEICEVMEGGEDAFQLRSKRYRID</sequence>
<protein>
    <submittedName>
        <fullName evidence="2">PHP domain-containing protein</fullName>
    </submittedName>
</protein>
<dbReference type="InterPro" id="IPR052018">
    <property type="entry name" value="PHP_domain"/>
</dbReference>
<dbReference type="PANTHER" id="PTHR42924:SF3">
    <property type="entry name" value="POLYMERASE_HISTIDINOL PHOSPHATASE N-TERMINAL DOMAIN-CONTAINING PROTEIN"/>
    <property type="match status" value="1"/>
</dbReference>
<evidence type="ECO:0000313" key="3">
    <source>
        <dbReference type="Proteomes" id="UP000293142"/>
    </source>
</evidence>
<feature type="domain" description="Polymerase/histidinol phosphatase N-terminal" evidence="1">
    <location>
        <begin position="30"/>
        <end position="99"/>
    </location>
</feature>
<dbReference type="Gene3D" id="3.40.50.300">
    <property type="entry name" value="P-loop containing nucleotide triphosphate hydrolases"/>
    <property type="match status" value="2"/>
</dbReference>
<proteinExistence type="predicted"/>
<evidence type="ECO:0000313" key="2">
    <source>
        <dbReference type="EMBL" id="TBL70873.1"/>
    </source>
</evidence>
<keyword evidence="3" id="KW-1185">Reference proteome</keyword>
<dbReference type="InterPro" id="IPR003141">
    <property type="entry name" value="Pol/His_phosphatase_N"/>
</dbReference>
<dbReference type="InterPro" id="IPR054787">
    <property type="entry name" value="TrlF_ATPase"/>
</dbReference>
<dbReference type="InterPro" id="IPR004013">
    <property type="entry name" value="PHP_dom"/>
</dbReference>
<dbReference type="AlphaFoldDB" id="A0A4Q9DI45"/>
<name>A0A4Q9DI45_9BACL</name>
<dbReference type="Gene3D" id="3.20.20.140">
    <property type="entry name" value="Metal-dependent hydrolases"/>
    <property type="match status" value="1"/>
</dbReference>
<dbReference type="PANTHER" id="PTHR42924">
    <property type="entry name" value="EXONUCLEASE"/>
    <property type="match status" value="1"/>
</dbReference>
<dbReference type="EMBL" id="SIRE01000029">
    <property type="protein sequence ID" value="TBL70873.1"/>
    <property type="molecule type" value="Genomic_DNA"/>
</dbReference>
<dbReference type="InterPro" id="IPR016195">
    <property type="entry name" value="Pol/histidinol_Pase-like"/>
</dbReference>
<dbReference type="OrthoDB" id="9791620at2"/>
<gene>
    <name evidence="2" type="ORF">EYB31_32035</name>
</gene>
<dbReference type="GO" id="GO:0035312">
    <property type="term" value="F:5'-3' DNA exonuclease activity"/>
    <property type="evidence" value="ECO:0007669"/>
    <property type="project" value="TreeGrafter"/>
</dbReference>
<dbReference type="GO" id="GO:0004534">
    <property type="term" value="F:5'-3' RNA exonuclease activity"/>
    <property type="evidence" value="ECO:0007669"/>
    <property type="project" value="TreeGrafter"/>
</dbReference>
<evidence type="ECO:0000259" key="1">
    <source>
        <dbReference type="SMART" id="SM00481"/>
    </source>
</evidence>
<dbReference type="Pfam" id="PF02811">
    <property type="entry name" value="PHP"/>
    <property type="match status" value="1"/>
</dbReference>
<dbReference type="SUPFAM" id="SSF89550">
    <property type="entry name" value="PHP domain-like"/>
    <property type="match status" value="1"/>
</dbReference>
<dbReference type="NCBIfam" id="NF045780">
    <property type="entry name" value="TrlF_fam_ATP"/>
    <property type="match status" value="1"/>
</dbReference>
<accession>A0A4Q9DI45</accession>
<reference evidence="2 3" key="1">
    <citation type="submission" date="2019-02" db="EMBL/GenBank/DDBJ databases">
        <title>Paenibacillus sp. nov., isolated from surface-sterilized tissue of Thalictrum simplex L.</title>
        <authorList>
            <person name="Tuo L."/>
        </authorList>
    </citation>
    <scope>NUCLEOTIDE SEQUENCE [LARGE SCALE GENOMIC DNA]</scope>
    <source>
        <strain evidence="2 3">N2SHLJ1</strain>
    </source>
</reference>
<dbReference type="InterPro" id="IPR027417">
    <property type="entry name" value="P-loop_NTPase"/>
</dbReference>
<dbReference type="SUPFAM" id="SSF52540">
    <property type="entry name" value="P-loop containing nucleoside triphosphate hydrolases"/>
    <property type="match status" value="1"/>
</dbReference>
<dbReference type="SMART" id="SM00481">
    <property type="entry name" value="POLIIIAc"/>
    <property type="match status" value="1"/>
</dbReference>
<organism evidence="2 3">
    <name type="scientific">Paenibacillus thalictri</name>
    <dbReference type="NCBI Taxonomy" id="2527873"/>
    <lineage>
        <taxon>Bacteria</taxon>
        <taxon>Bacillati</taxon>
        <taxon>Bacillota</taxon>
        <taxon>Bacilli</taxon>
        <taxon>Bacillales</taxon>
        <taxon>Paenibacillaceae</taxon>
        <taxon>Paenibacillus</taxon>
    </lineage>
</organism>
<dbReference type="Proteomes" id="UP000293142">
    <property type="component" value="Unassembled WGS sequence"/>
</dbReference>
<comment type="caution">
    <text evidence="2">The sequence shown here is derived from an EMBL/GenBank/DDBJ whole genome shotgun (WGS) entry which is preliminary data.</text>
</comment>